<evidence type="ECO:0000256" key="4">
    <source>
        <dbReference type="ARBA" id="ARBA00022553"/>
    </source>
</evidence>
<keyword evidence="2 11" id="KW-0728">SH3 domain</keyword>
<dbReference type="Proteomes" id="UP000261580">
    <property type="component" value="Unassembled WGS sequence"/>
</dbReference>
<keyword evidence="4" id="KW-0597">Phosphoprotein</keyword>
<evidence type="ECO:0000256" key="11">
    <source>
        <dbReference type="PROSITE-ProRule" id="PRU00192"/>
    </source>
</evidence>
<dbReference type="PANTHER" id="PTHR14206:SF4">
    <property type="entry name" value="BRAIN-SPECIFIC ANGIOGENESIS INHIBITOR 1-ASSOCIATED PROTEIN 2-LIKE PROTEIN 1"/>
    <property type="match status" value="1"/>
</dbReference>
<dbReference type="GeneTree" id="ENSGT00940000153560"/>
<dbReference type="Pfam" id="PF08397">
    <property type="entry name" value="IMD"/>
    <property type="match status" value="1"/>
</dbReference>
<dbReference type="FunFam" id="1.20.1270.60:FF:000043">
    <property type="entry name" value="Brain-specific angiogenesis inhibitor 1-associated protein 2-like 1"/>
    <property type="match status" value="1"/>
</dbReference>
<dbReference type="AlphaFoldDB" id="A0A3Q4GB71"/>
<dbReference type="SMART" id="SM00326">
    <property type="entry name" value="SH3"/>
    <property type="match status" value="1"/>
</dbReference>
<dbReference type="SUPFAM" id="SSF103657">
    <property type="entry name" value="BAR/IMD domain-like"/>
    <property type="match status" value="1"/>
</dbReference>
<dbReference type="InterPro" id="IPR001452">
    <property type="entry name" value="SH3_domain"/>
</dbReference>
<comment type="subcellular location">
    <subcellularLocation>
        <location evidence="1">Cytoplasm</location>
        <location evidence="1">Cytoskeleton</location>
    </subcellularLocation>
</comment>
<evidence type="ECO:0000256" key="13">
    <source>
        <dbReference type="SAM" id="MobiDB-lite"/>
    </source>
</evidence>
<dbReference type="PANTHER" id="PTHR14206">
    <property type="entry name" value="BRAIN-SPECIFIC ANGIOGENESIS INHIBITOR 1-ASSOCIATED PROTEIN 2"/>
    <property type="match status" value="1"/>
</dbReference>
<evidence type="ECO:0000259" key="14">
    <source>
        <dbReference type="PROSITE" id="PS50002"/>
    </source>
</evidence>
<evidence type="ECO:0000256" key="1">
    <source>
        <dbReference type="ARBA" id="ARBA00004245"/>
    </source>
</evidence>
<name>A0A3Q4GB71_NEOBR</name>
<dbReference type="Gene3D" id="2.30.30.40">
    <property type="entry name" value="SH3 Domains"/>
    <property type="match status" value="1"/>
</dbReference>
<dbReference type="PROSITE" id="PS50002">
    <property type="entry name" value="SH3"/>
    <property type="match status" value="1"/>
</dbReference>
<protein>
    <recommendedName>
        <fullName evidence="9">BAR/IMD domain-containing adapter protein 2-like 1</fullName>
    </recommendedName>
    <alternativeName>
        <fullName evidence="10">Brain-specific angiogenesis inhibitor 1-associated protein 2-like protein 1</fullName>
    </alternativeName>
</protein>
<sequence length="467" mass="52601">MSRNAEEVNKLAESTYKTVMEQFNPGLRNLVNLGKNYEKSVAAMTLAGKLYFDALTKIGENAAVSPVSRELGVVLTEISEVHRNVHLELEENFKRFHRDIIAELERKTDMDVKYMTATFKRYQMEHKMKQDSLEKSQADLKKLRRKSQGKNANKYENKESECLETLASRQMDMQLFVADGCKEALLEEKRRFCFLVDKHCMLSYQFASFHDKARDILSEKLSTWQDQCKDATNMPESVLSMIEGLRKPVPITPLPSPSPSRHSVNISTPPAPPKKAEPSRLVNMFNQENNPTDSNLARSVSVATGLNNMVKRPRVRTIFPHTAGNNNTLLSFEEGDVIVLLIPDERDGWMYGEMEKNGKRGWFPSSYCRALTETLVNNSCGKYVLNSPRNQTSVNTNAALKVQMCHGFVFGWARDSLVTVYMSVSPPQASQPNGTARPPPAFLAGGNPFATVRLRPTVTNDRSAPVI</sequence>
<evidence type="ECO:0000256" key="10">
    <source>
        <dbReference type="ARBA" id="ARBA00080092"/>
    </source>
</evidence>
<dbReference type="GO" id="GO:0051764">
    <property type="term" value="P:actin crosslink formation"/>
    <property type="evidence" value="ECO:0007669"/>
    <property type="project" value="TreeGrafter"/>
</dbReference>
<keyword evidence="7" id="KW-0206">Cytoskeleton</keyword>
<dbReference type="PROSITE" id="PS51338">
    <property type="entry name" value="IMD"/>
    <property type="match status" value="1"/>
</dbReference>
<dbReference type="SUPFAM" id="SSF50044">
    <property type="entry name" value="SH3-domain"/>
    <property type="match status" value="1"/>
</dbReference>
<dbReference type="GO" id="GO:0003779">
    <property type="term" value="F:actin binding"/>
    <property type="evidence" value="ECO:0007669"/>
    <property type="project" value="UniProtKB-KW"/>
</dbReference>
<feature type="coiled-coil region" evidence="12">
    <location>
        <begin position="126"/>
        <end position="153"/>
    </location>
</feature>
<dbReference type="Pfam" id="PF07653">
    <property type="entry name" value="SH3_2"/>
    <property type="match status" value="1"/>
</dbReference>
<evidence type="ECO:0000256" key="8">
    <source>
        <dbReference type="ARBA" id="ARBA00054781"/>
    </source>
</evidence>
<keyword evidence="17" id="KW-1185">Reference proteome</keyword>
<dbReference type="InterPro" id="IPR013606">
    <property type="entry name" value="I-BAR_dom"/>
</dbReference>
<feature type="domain" description="SH3" evidence="14">
    <location>
        <begin position="310"/>
        <end position="373"/>
    </location>
</feature>
<evidence type="ECO:0000256" key="3">
    <source>
        <dbReference type="ARBA" id="ARBA00022490"/>
    </source>
</evidence>
<reference evidence="16" key="1">
    <citation type="submission" date="2025-08" db="UniProtKB">
        <authorList>
            <consortium name="Ensembl"/>
        </authorList>
    </citation>
    <scope>IDENTIFICATION</scope>
</reference>
<evidence type="ECO:0000256" key="12">
    <source>
        <dbReference type="SAM" id="Coils"/>
    </source>
</evidence>
<evidence type="ECO:0000256" key="6">
    <source>
        <dbReference type="ARBA" id="ARBA00023203"/>
    </source>
</evidence>
<feature type="region of interest" description="Disordered" evidence="13">
    <location>
        <begin position="254"/>
        <end position="277"/>
    </location>
</feature>
<dbReference type="GO" id="GO:0030838">
    <property type="term" value="P:positive regulation of actin filament polymerization"/>
    <property type="evidence" value="ECO:0007669"/>
    <property type="project" value="TreeGrafter"/>
</dbReference>
<dbReference type="GO" id="GO:0005654">
    <property type="term" value="C:nucleoplasm"/>
    <property type="evidence" value="ECO:0007669"/>
    <property type="project" value="TreeGrafter"/>
</dbReference>
<accession>A0A3Q4GB71</accession>
<dbReference type="Ensembl" id="ENSNBRT00000005929.1">
    <property type="protein sequence ID" value="ENSNBRP00000005751.1"/>
    <property type="gene ID" value="ENSNBRG00000004448.1"/>
</dbReference>
<reference evidence="16" key="2">
    <citation type="submission" date="2025-09" db="UniProtKB">
        <authorList>
            <consortium name="Ensembl"/>
        </authorList>
    </citation>
    <scope>IDENTIFICATION</scope>
</reference>
<evidence type="ECO:0000313" key="16">
    <source>
        <dbReference type="Ensembl" id="ENSNBRP00000005751.1"/>
    </source>
</evidence>
<evidence type="ECO:0000256" key="5">
    <source>
        <dbReference type="ARBA" id="ARBA00023054"/>
    </source>
</evidence>
<dbReference type="Gene3D" id="1.20.1270.60">
    <property type="entry name" value="Arfaptin homology (AH) domain/BAR domain"/>
    <property type="match status" value="1"/>
</dbReference>
<dbReference type="Bgee" id="ENSNBRG00000004448">
    <property type="expression patterns" value="Expressed in zone of skin and 2 other cell types or tissues"/>
</dbReference>
<dbReference type="InterPro" id="IPR027267">
    <property type="entry name" value="AH/BAR_dom_sf"/>
</dbReference>
<feature type="domain" description="IMD" evidence="15">
    <location>
        <begin position="1"/>
        <end position="248"/>
    </location>
</feature>
<evidence type="ECO:0000256" key="7">
    <source>
        <dbReference type="ARBA" id="ARBA00023212"/>
    </source>
</evidence>
<dbReference type="GO" id="GO:0051017">
    <property type="term" value="P:actin filament bundle assembly"/>
    <property type="evidence" value="ECO:0007669"/>
    <property type="project" value="TreeGrafter"/>
</dbReference>
<evidence type="ECO:0000313" key="17">
    <source>
        <dbReference type="Proteomes" id="UP000261580"/>
    </source>
</evidence>
<evidence type="ECO:0000256" key="9">
    <source>
        <dbReference type="ARBA" id="ARBA00070318"/>
    </source>
</evidence>
<evidence type="ECO:0000256" key="2">
    <source>
        <dbReference type="ARBA" id="ARBA00022443"/>
    </source>
</evidence>
<dbReference type="InterPro" id="IPR027681">
    <property type="entry name" value="IRSp53/IRTKS/Pinkbar"/>
</dbReference>
<keyword evidence="3" id="KW-0963">Cytoplasm</keyword>
<proteinExistence type="predicted"/>
<organism evidence="16 17">
    <name type="scientific">Neolamprologus brichardi</name>
    <name type="common">Fairy cichlid</name>
    <name type="synonym">Lamprologus brichardi</name>
    <dbReference type="NCBI Taxonomy" id="32507"/>
    <lineage>
        <taxon>Eukaryota</taxon>
        <taxon>Metazoa</taxon>
        <taxon>Chordata</taxon>
        <taxon>Craniata</taxon>
        <taxon>Vertebrata</taxon>
        <taxon>Euteleostomi</taxon>
        <taxon>Actinopterygii</taxon>
        <taxon>Neopterygii</taxon>
        <taxon>Teleostei</taxon>
        <taxon>Neoteleostei</taxon>
        <taxon>Acanthomorphata</taxon>
        <taxon>Ovalentaria</taxon>
        <taxon>Cichlomorphae</taxon>
        <taxon>Cichliformes</taxon>
        <taxon>Cichlidae</taxon>
        <taxon>African cichlids</taxon>
        <taxon>Pseudocrenilabrinae</taxon>
        <taxon>Lamprologini</taxon>
        <taxon>Neolamprologus</taxon>
    </lineage>
</organism>
<dbReference type="GO" id="GO:0007009">
    <property type="term" value="P:plasma membrane organization"/>
    <property type="evidence" value="ECO:0007669"/>
    <property type="project" value="InterPro"/>
</dbReference>
<keyword evidence="5 12" id="KW-0175">Coiled coil</keyword>
<keyword evidence="6" id="KW-0009">Actin-binding</keyword>
<dbReference type="InterPro" id="IPR036028">
    <property type="entry name" value="SH3-like_dom_sf"/>
</dbReference>
<dbReference type="FunFam" id="2.30.30.40:FF:000018">
    <property type="entry name" value="Brain-specific angiogenesis inhibitor 1-associated protein 2"/>
    <property type="match status" value="1"/>
</dbReference>
<comment type="function">
    <text evidence="8">May function as adapter protein. Involved in the formation of clusters of actin bundles. Plays a role in the reorganization of the actin cytoskeleton in response to bacterial infection.</text>
</comment>
<dbReference type="GO" id="GO:0005856">
    <property type="term" value="C:cytoskeleton"/>
    <property type="evidence" value="ECO:0007669"/>
    <property type="project" value="UniProtKB-SubCell"/>
</dbReference>
<evidence type="ECO:0000259" key="15">
    <source>
        <dbReference type="PROSITE" id="PS51338"/>
    </source>
</evidence>
<dbReference type="GO" id="GO:0005829">
    <property type="term" value="C:cytosol"/>
    <property type="evidence" value="ECO:0007669"/>
    <property type="project" value="TreeGrafter"/>
</dbReference>